<keyword evidence="3" id="KW-1185">Reference proteome</keyword>
<dbReference type="GeneID" id="92036146"/>
<accession>A0ABR1LG80</accession>
<feature type="region of interest" description="Disordered" evidence="1">
    <location>
        <begin position="247"/>
        <end position="266"/>
    </location>
</feature>
<gene>
    <name evidence="2" type="ORF">J3D65DRAFT_669901</name>
</gene>
<comment type="caution">
    <text evidence="2">The sequence shown here is derived from an EMBL/GenBank/DDBJ whole genome shotgun (WGS) entry which is preliminary data.</text>
</comment>
<proteinExistence type="predicted"/>
<evidence type="ECO:0000313" key="3">
    <source>
        <dbReference type="Proteomes" id="UP001360953"/>
    </source>
</evidence>
<evidence type="ECO:0000256" key="1">
    <source>
        <dbReference type="SAM" id="MobiDB-lite"/>
    </source>
</evidence>
<reference evidence="2 3" key="1">
    <citation type="submission" date="2024-04" db="EMBL/GenBank/DDBJ databases">
        <title>Phyllosticta paracitricarpa is synonymous to the EU quarantine fungus P. citricarpa based on phylogenomic analyses.</title>
        <authorList>
            <consortium name="Lawrence Berkeley National Laboratory"/>
            <person name="Van ingen-buijs V.A."/>
            <person name="Van westerhoven A.C."/>
            <person name="Haridas S."/>
            <person name="Skiadas P."/>
            <person name="Martin F."/>
            <person name="Groenewald J.Z."/>
            <person name="Crous P.W."/>
            <person name="Seidl M.F."/>
        </authorList>
    </citation>
    <scope>NUCLEOTIDE SEQUENCE [LARGE SCALE GENOMIC DNA]</scope>
    <source>
        <strain evidence="2 3">CPC 17464</strain>
    </source>
</reference>
<dbReference type="RefSeq" id="XP_066653263.1">
    <property type="nucleotide sequence ID" value="XM_066803240.1"/>
</dbReference>
<organism evidence="2 3">
    <name type="scientific">Phyllosticta citribraziliensis</name>
    <dbReference type="NCBI Taxonomy" id="989973"/>
    <lineage>
        <taxon>Eukaryota</taxon>
        <taxon>Fungi</taxon>
        <taxon>Dikarya</taxon>
        <taxon>Ascomycota</taxon>
        <taxon>Pezizomycotina</taxon>
        <taxon>Dothideomycetes</taxon>
        <taxon>Dothideomycetes incertae sedis</taxon>
        <taxon>Botryosphaeriales</taxon>
        <taxon>Phyllostictaceae</taxon>
        <taxon>Phyllosticta</taxon>
    </lineage>
</organism>
<sequence>MPVASQIKLLENVTTPKGAKIFSWDNDGHKNSNDLRRFLSNVDKRVSDELCVYHEHNHSLNDELDGKIETMVFSTVQQAIACNPRIRKEIVSLRKDSQYKLTWYPTPMNCAGDRDVANFLSLTTLLAQGHFSRCVQAMVQLQGARRIQTLPGFHQRIEEWKETQVSESKRPHEFYDDVFPDETRNPSTHIGTGDALFFHSCSPWAFQQHSSGDCMHLVLLAITDQERGTLEDSNVAPKLPTLGLNCARSSSTPSGTCRGDKTTPSELQPSWIEKQAQSENIGPEMRHRLLTMARTTLRNHSTGLCG</sequence>
<name>A0ABR1LG80_9PEZI</name>
<evidence type="ECO:0000313" key="2">
    <source>
        <dbReference type="EMBL" id="KAK7534224.1"/>
    </source>
</evidence>
<dbReference type="Proteomes" id="UP001360953">
    <property type="component" value="Unassembled WGS sequence"/>
</dbReference>
<dbReference type="EMBL" id="JBBPEH010000009">
    <property type="protein sequence ID" value="KAK7534224.1"/>
    <property type="molecule type" value="Genomic_DNA"/>
</dbReference>
<protein>
    <submittedName>
        <fullName evidence="2">Uncharacterized protein</fullName>
    </submittedName>
</protein>